<evidence type="ECO:0000313" key="1">
    <source>
        <dbReference type="EMBL" id="KAG0274955.1"/>
    </source>
</evidence>
<dbReference type="Gene3D" id="3.30.450.60">
    <property type="match status" value="1"/>
</dbReference>
<comment type="caution">
    <text evidence="1">The sequence shown here is derived from an EMBL/GenBank/DDBJ whole genome shotgun (WGS) entry which is preliminary data.</text>
</comment>
<gene>
    <name evidence="1" type="ORF">BGZ95_009312</name>
</gene>
<dbReference type="InterPro" id="IPR011012">
    <property type="entry name" value="Longin-like_dom_sf"/>
</dbReference>
<sequence length="88" mass="9407">MAFLGQLITALERYLVPKRQQGSLGTAATNTKSKTGSALTEILSAELIQSNNGIVYEILDECMSLGYPMMPSLAQLDLLVFGVPKSAS</sequence>
<dbReference type="AlphaFoldDB" id="A0AAD4DDC8"/>
<proteinExistence type="predicted"/>
<dbReference type="EMBL" id="JAAAIL010000542">
    <property type="protein sequence ID" value="KAG0274955.1"/>
    <property type="molecule type" value="Genomic_DNA"/>
</dbReference>
<dbReference type="Proteomes" id="UP001194580">
    <property type="component" value="Unassembled WGS sequence"/>
</dbReference>
<protein>
    <submittedName>
        <fullName evidence="1">Uncharacterized protein</fullName>
    </submittedName>
</protein>
<reference evidence="1" key="1">
    <citation type="journal article" date="2020" name="Fungal Divers.">
        <title>Resolving the Mortierellaceae phylogeny through synthesis of multi-gene phylogenetics and phylogenomics.</title>
        <authorList>
            <person name="Vandepol N."/>
            <person name="Liber J."/>
            <person name="Desiro A."/>
            <person name="Na H."/>
            <person name="Kennedy M."/>
            <person name="Barry K."/>
            <person name="Grigoriev I.V."/>
            <person name="Miller A.N."/>
            <person name="O'Donnell K."/>
            <person name="Stajich J.E."/>
            <person name="Bonito G."/>
        </authorList>
    </citation>
    <scope>NUCLEOTIDE SEQUENCE</scope>
    <source>
        <strain evidence="1">NRRL 28262</strain>
    </source>
</reference>
<dbReference type="SUPFAM" id="SSF64356">
    <property type="entry name" value="SNARE-like"/>
    <property type="match status" value="1"/>
</dbReference>
<accession>A0AAD4DDC8</accession>
<evidence type="ECO:0000313" key="2">
    <source>
        <dbReference type="Proteomes" id="UP001194580"/>
    </source>
</evidence>
<organism evidence="1 2">
    <name type="scientific">Linnemannia exigua</name>
    <dbReference type="NCBI Taxonomy" id="604196"/>
    <lineage>
        <taxon>Eukaryota</taxon>
        <taxon>Fungi</taxon>
        <taxon>Fungi incertae sedis</taxon>
        <taxon>Mucoromycota</taxon>
        <taxon>Mortierellomycotina</taxon>
        <taxon>Mortierellomycetes</taxon>
        <taxon>Mortierellales</taxon>
        <taxon>Mortierellaceae</taxon>
        <taxon>Linnemannia</taxon>
    </lineage>
</organism>
<name>A0AAD4DDC8_9FUNG</name>
<keyword evidence="2" id="KW-1185">Reference proteome</keyword>